<dbReference type="EMBL" id="CP002691">
    <property type="protein sequence ID" value="AEE52538.1"/>
    <property type="molecule type" value="Genomic_DNA"/>
</dbReference>
<keyword evidence="8" id="KW-0812">Transmembrane</keyword>
<dbReference type="PRINTS" id="PR00344">
    <property type="entry name" value="BCTRLSENSOR"/>
</dbReference>
<evidence type="ECO:0000313" key="11">
    <source>
        <dbReference type="Proteomes" id="UP000008461"/>
    </source>
</evidence>
<feature type="coiled-coil region" evidence="7">
    <location>
        <begin position="425"/>
        <end position="462"/>
    </location>
</feature>
<dbReference type="STRING" id="760192.Halhy_4704"/>
<dbReference type="RefSeq" id="WP_013767076.1">
    <property type="nucleotide sequence ID" value="NC_015510.1"/>
</dbReference>
<evidence type="ECO:0000256" key="4">
    <source>
        <dbReference type="ARBA" id="ARBA00022679"/>
    </source>
</evidence>
<dbReference type="GO" id="GO:0016036">
    <property type="term" value="P:cellular response to phosphate starvation"/>
    <property type="evidence" value="ECO:0007669"/>
    <property type="project" value="TreeGrafter"/>
</dbReference>
<keyword evidence="7" id="KW-0175">Coiled coil</keyword>
<dbReference type="EC" id="2.7.13.3" evidence="2"/>
<dbReference type="CDD" id="cd00082">
    <property type="entry name" value="HisKA"/>
    <property type="match status" value="1"/>
</dbReference>
<dbReference type="PANTHER" id="PTHR45453:SF1">
    <property type="entry name" value="PHOSPHATE REGULON SENSOR PROTEIN PHOR"/>
    <property type="match status" value="1"/>
</dbReference>
<dbReference type="Gene3D" id="3.30.565.10">
    <property type="entry name" value="Histidine kinase-like ATPase, C-terminal domain"/>
    <property type="match status" value="1"/>
</dbReference>
<reference key="2">
    <citation type="submission" date="2011-04" db="EMBL/GenBank/DDBJ databases">
        <title>Complete sequence of chromosome of Haliscomenobacter hydrossis DSM 1100.</title>
        <authorList>
            <consortium name="US DOE Joint Genome Institute (JGI-PGF)"/>
            <person name="Lucas S."/>
            <person name="Han J."/>
            <person name="Lapidus A."/>
            <person name="Bruce D."/>
            <person name="Goodwin L."/>
            <person name="Pitluck S."/>
            <person name="Peters L."/>
            <person name="Kyrpides N."/>
            <person name="Mavromatis K."/>
            <person name="Ivanova N."/>
            <person name="Ovchinnikova G."/>
            <person name="Pagani I."/>
            <person name="Daligault H."/>
            <person name="Detter J.C."/>
            <person name="Han C."/>
            <person name="Land M."/>
            <person name="Hauser L."/>
            <person name="Markowitz V."/>
            <person name="Cheng J.-F."/>
            <person name="Hugenholtz P."/>
            <person name="Woyke T."/>
            <person name="Wu D."/>
            <person name="Verbarg S."/>
            <person name="Frueling A."/>
            <person name="Brambilla E."/>
            <person name="Klenk H.-P."/>
            <person name="Eisen J.A."/>
        </authorList>
    </citation>
    <scope>NUCLEOTIDE SEQUENCE</scope>
    <source>
        <strain>DSM 1100</strain>
    </source>
</reference>
<dbReference type="GO" id="GO:0004721">
    <property type="term" value="F:phosphoprotein phosphatase activity"/>
    <property type="evidence" value="ECO:0007669"/>
    <property type="project" value="TreeGrafter"/>
</dbReference>
<dbReference type="InterPro" id="IPR011990">
    <property type="entry name" value="TPR-like_helical_dom_sf"/>
</dbReference>
<evidence type="ECO:0000256" key="7">
    <source>
        <dbReference type="SAM" id="Coils"/>
    </source>
</evidence>
<dbReference type="InterPro" id="IPR005467">
    <property type="entry name" value="His_kinase_dom"/>
</dbReference>
<dbReference type="InterPro" id="IPR003594">
    <property type="entry name" value="HATPase_dom"/>
</dbReference>
<evidence type="ECO:0000256" key="8">
    <source>
        <dbReference type="SAM" id="Phobius"/>
    </source>
</evidence>
<proteinExistence type="predicted"/>
<dbReference type="GO" id="GO:0000155">
    <property type="term" value="F:phosphorelay sensor kinase activity"/>
    <property type="evidence" value="ECO:0007669"/>
    <property type="project" value="InterPro"/>
</dbReference>
<dbReference type="Pfam" id="PF00512">
    <property type="entry name" value="HisKA"/>
    <property type="match status" value="1"/>
</dbReference>
<reference evidence="10 11" key="1">
    <citation type="journal article" date="2011" name="Stand. Genomic Sci.">
        <title>Complete genome sequence of Haliscomenobacter hydrossis type strain (O).</title>
        <authorList>
            <consortium name="US DOE Joint Genome Institute (JGI-PGF)"/>
            <person name="Daligault H."/>
            <person name="Lapidus A."/>
            <person name="Zeytun A."/>
            <person name="Nolan M."/>
            <person name="Lucas S."/>
            <person name="Del Rio T.G."/>
            <person name="Tice H."/>
            <person name="Cheng J.F."/>
            <person name="Tapia R."/>
            <person name="Han C."/>
            <person name="Goodwin L."/>
            <person name="Pitluck S."/>
            <person name="Liolios K."/>
            <person name="Pagani I."/>
            <person name="Ivanova N."/>
            <person name="Huntemann M."/>
            <person name="Mavromatis K."/>
            <person name="Mikhailova N."/>
            <person name="Pati A."/>
            <person name="Chen A."/>
            <person name="Palaniappan K."/>
            <person name="Land M."/>
            <person name="Hauser L."/>
            <person name="Brambilla E.M."/>
            <person name="Rohde M."/>
            <person name="Verbarg S."/>
            <person name="Goker M."/>
            <person name="Bristow J."/>
            <person name="Eisen J.A."/>
            <person name="Markowitz V."/>
            <person name="Hugenholtz P."/>
            <person name="Kyrpides N.C."/>
            <person name="Klenk H.P."/>
            <person name="Woyke T."/>
        </authorList>
    </citation>
    <scope>NUCLEOTIDE SEQUENCE [LARGE SCALE GENOMIC DNA]</scope>
    <source>
        <strain evidence="11">ATCC 27775 / DSM 1100 / LMG 10767 / O</strain>
    </source>
</reference>
<dbReference type="Gene3D" id="1.25.40.10">
    <property type="entry name" value="Tetratricopeptide repeat domain"/>
    <property type="match status" value="1"/>
</dbReference>
<dbReference type="GO" id="GO:0005886">
    <property type="term" value="C:plasma membrane"/>
    <property type="evidence" value="ECO:0007669"/>
    <property type="project" value="TreeGrafter"/>
</dbReference>
<dbReference type="SUPFAM" id="SSF47384">
    <property type="entry name" value="Homodimeric domain of signal transducing histidine kinase"/>
    <property type="match status" value="1"/>
</dbReference>
<dbReference type="Pfam" id="PF02518">
    <property type="entry name" value="HATPase_c"/>
    <property type="match status" value="1"/>
</dbReference>
<dbReference type="SUPFAM" id="SSF48452">
    <property type="entry name" value="TPR-like"/>
    <property type="match status" value="2"/>
</dbReference>
<evidence type="ECO:0000256" key="6">
    <source>
        <dbReference type="ARBA" id="ARBA00023012"/>
    </source>
</evidence>
<sequence length="677" mass="77390">MEKRRRIYAGKNMVLMLMGCLSMWGIRPVESLAQSGSITPSSTLSIEQKINAYWALIEKELDSDLSRAKIHLAEVNPLVKQLNRDISWGRYYQLKGKIADRSLNIEYALKSLITAAEYFQKARKYTHQSNVYLDLGNIFQRQWNHQKALEYYHLGINTLQKQTLPNIPLRVELYTHIGRCNLEMKKYFLASEALMKGEALAKKANLPFDLCDILYATGQNQEAQKKYRAALIALKSAYTIATTNHFDNLKMDILGDLSRVSLLLDSIEKAKIYGVKKKETALQLRDSNAVNCGNCLIAQAFFSENKLDSALWYNTMALDGALFKGRDTTERDIWVQRANILTQQNKPFEALQALEKAQALEDSIASGAQKLKAERLRQEMTIRRAVRELEEVFEDKFRRERFIRYAMLLTVFLAALISLFLLFKIQIRQKANRQLKQQNAQIEDQKNQLEQLSQVKDQLFAVISHDLRSPLWAIQAVLDTLNEPDLAPSDRRRWLELLHQQTAKTSVMLENLLYWAKIQMNSYQPSKKEFKLQPIVAELSEAVQLIFLEKTVLINNKIHPDFTLYSDPGMIRMALRNILANAVKFSHAGQAVEIRAHQEHHECAIQIQDYGIGMNPEQLDKALKGQLSRFGTKGEVGSGMGLSLVKQFIENQGGKLLGECTTNQGCTFTIILPLKQT</sequence>
<dbReference type="KEGG" id="hhy:Halhy_4704"/>
<dbReference type="SMART" id="SM00387">
    <property type="entry name" value="HATPase_c"/>
    <property type="match status" value="1"/>
</dbReference>
<dbReference type="InterPro" id="IPR003661">
    <property type="entry name" value="HisK_dim/P_dom"/>
</dbReference>
<dbReference type="SMART" id="SM00388">
    <property type="entry name" value="HisKA"/>
    <property type="match status" value="1"/>
</dbReference>
<keyword evidence="3" id="KW-0597">Phosphoprotein</keyword>
<evidence type="ECO:0000259" key="9">
    <source>
        <dbReference type="PROSITE" id="PS50109"/>
    </source>
</evidence>
<dbReference type="InterPro" id="IPR050351">
    <property type="entry name" value="BphY/WalK/GraS-like"/>
</dbReference>
<keyword evidence="11" id="KW-1185">Reference proteome</keyword>
<evidence type="ECO:0000256" key="5">
    <source>
        <dbReference type="ARBA" id="ARBA00022777"/>
    </source>
</evidence>
<evidence type="ECO:0000256" key="1">
    <source>
        <dbReference type="ARBA" id="ARBA00000085"/>
    </source>
</evidence>
<protein>
    <recommendedName>
        <fullName evidence="2">histidine kinase</fullName>
        <ecNumber evidence="2">2.7.13.3</ecNumber>
    </recommendedName>
</protein>
<feature type="domain" description="Histidine kinase" evidence="9">
    <location>
        <begin position="462"/>
        <end position="676"/>
    </location>
</feature>
<dbReference type="OrthoDB" id="9781208at2"/>
<dbReference type="PANTHER" id="PTHR45453">
    <property type="entry name" value="PHOSPHATE REGULON SENSOR PROTEIN PHOR"/>
    <property type="match status" value="1"/>
</dbReference>
<dbReference type="Gene3D" id="1.10.287.130">
    <property type="match status" value="1"/>
</dbReference>
<dbReference type="InterPro" id="IPR004358">
    <property type="entry name" value="Sig_transdc_His_kin-like_C"/>
</dbReference>
<gene>
    <name evidence="10" type="ordered locus">Halhy_4704</name>
</gene>
<dbReference type="SUPFAM" id="SSF55874">
    <property type="entry name" value="ATPase domain of HSP90 chaperone/DNA topoisomerase II/histidine kinase"/>
    <property type="match status" value="1"/>
</dbReference>
<organism evidence="10 11">
    <name type="scientific">Haliscomenobacter hydrossis (strain ATCC 27775 / DSM 1100 / LMG 10767 / O)</name>
    <dbReference type="NCBI Taxonomy" id="760192"/>
    <lineage>
        <taxon>Bacteria</taxon>
        <taxon>Pseudomonadati</taxon>
        <taxon>Bacteroidota</taxon>
        <taxon>Saprospiria</taxon>
        <taxon>Saprospirales</taxon>
        <taxon>Haliscomenobacteraceae</taxon>
        <taxon>Haliscomenobacter</taxon>
    </lineage>
</organism>
<dbReference type="Proteomes" id="UP000008461">
    <property type="component" value="Chromosome"/>
</dbReference>
<keyword evidence="8" id="KW-0472">Membrane</keyword>
<dbReference type="HOGENOM" id="CLU_407568_0_0_10"/>
<dbReference type="PROSITE" id="PS50109">
    <property type="entry name" value="HIS_KIN"/>
    <property type="match status" value="1"/>
</dbReference>
<evidence type="ECO:0000256" key="2">
    <source>
        <dbReference type="ARBA" id="ARBA00012438"/>
    </source>
</evidence>
<keyword evidence="5 10" id="KW-0418">Kinase</keyword>
<evidence type="ECO:0000313" key="10">
    <source>
        <dbReference type="EMBL" id="AEE52538.1"/>
    </source>
</evidence>
<dbReference type="InterPro" id="IPR036097">
    <property type="entry name" value="HisK_dim/P_sf"/>
</dbReference>
<dbReference type="eggNOG" id="COG0457">
    <property type="taxonomic scope" value="Bacteria"/>
</dbReference>
<keyword evidence="4" id="KW-0808">Transferase</keyword>
<name>F4KWQ5_HALH1</name>
<dbReference type="InterPro" id="IPR019734">
    <property type="entry name" value="TPR_rpt"/>
</dbReference>
<feature type="transmembrane region" description="Helical" evidence="8">
    <location>
        <begin position="402"/>
        <end position="423"/>
    </location>
</feature>
<keyword evidence="6" id="KW-0902">Two-component regulatory system</keyword>
<comment type="catalytic activity">
    <reaction evidence="1">
        <text>ATP + protein L-histidine = ADP + protein N-phospho-L-histidine.</text>
        <dbReference type="EC" id="2.7.13.3"/>
    </reaction>
</comment>
<accession>F4KWQ5</accession>
<dbReference type="InterPro" id="IPR036890">
    <property type="entry name" value="HATPase_C_sf"/>
</dbReference>
<evidence type="ECO:0000256" key="3">
    <source>
        <dbReference type="ARBA" id="ARBA00022553"/>
    </source>
</evidence>
<dbReference type="eggNOG" id="COG2205">
    <property type="taxonomic scope" value="Bacteria"/>
</dbReference>
<dbReference type="AlphaFoldDB" id="F4KWQ5"/>
<dbReference type="SMART" id="SM00028">
    <property type="entry name" value="TPR"/>
    <property type="match status" value="4"/>
</dbReference>
<keyword evidence="8" id="KW-1133">Transmembrane helix</keyword>